<dbReference type="Proteomes" id="UP000399692">
    <property type="component" value="Unassembled WGS sequence"/>
</dbReference>
<proteinExistence type="predicted"/>
<evidence type="ECO:0000313" key="1">
    <source>
        <dbReference type="EMBL" id="VVN20876.1"/>
    </source>
</evidence>
<accession>A0A5E6VYP8</accession>
<sequence>MNPSIIDTYANSFRARLYLHEEGRNTPLRLSQPNDKFSWGVSPENDWLQTGGNEPSLIISFDYHSMEDNRLHYHLHIPGRSKQVPGPQVPRRLGVSTSGYLGFYWIAEVTDYWKIEPLQETDEGLLCHLRDHLGHRVGTLEDTPHHQPGRFNYLNVSESEIATFLLQKTS</sequence>
<reference evidence="1 2" key="1">
    <citation type="submission" date="2019-09" db="EMBL/GenBank/DDBJ databases">
        <authorList>
            <person name="Chandra G."/>
            <person name="Truman W A."/>
        </authorList>
    </citation>
    <scope>NUCLEOTIDE SEQUENCE [LARGE SCALE GENOMIC DNA]</scope>
    <source>
        <strain evidence="1">PS631</strain>
    </source>
</reference>
<protein>
    <submittedName>
        <fullName evidence="1">Uncharacterized protein</fullName>
    </submittedName>
</protein>
<gene>
    <name evidence="1" type="ORF">PS631_04373</name>
</gene>
<dbReference type="OrthoDB" id="6962933at2"/>
<dbReference type="EMBL" id="CABVHF010000020">
    <property type="protein sequence ID" value="VVN20876.1"/>
    <property type="molecule type" value="Genomic_DNA"/>
</dbReference>
<name>A0A5E6VYP8_PSEFL</name>
<organism evidence="1 2">
    <name type="scientific">Pseudomonas fluorescens</name>
    <dbReference type="NCBI Taxonomy" id="294"/>
    <lineage>
        <taxon>Bacteria</taxon>
        <taxon>Pseudomonadati</taxon>
        <taxon>Pseudomonadota</taxon>
        <taxon>Gammaproteobacteria</taxon>
        <taxon>Pseudomonadales</taxon>
        <taxon>Pseudomonadaceae</taxon>
        <taxon>Pseudomonas</taxon>
    </lineage>
</organism>
<evidence type="ECO:0000313" key="2">
    <source>
        <dbReference type="Proteomes" id="UP000399692"/>
    </source>
</evidence>
<dbReference type="RefSeq" id="WP_150571279.1">
    <property type="nucleotide sequence ID" value="NZ_CABVHF010000020.1"/>
</dbReference>
<dbReference type="AlphaFoldDB" id="A0A5E6VYP8"/>